<dbReference type="PANTHER" id="PTHR30615">
    <property type="entry name" value="UNCHARACTERIZED PROTEIN YJBQ-RELATED"/>
    <property type="match status" value="1"/>
</dbReference>
<evidence type="ECO:0000256" key="1">
    <source>
        <dbReference type="ARBA" id="ARBA00005534"/>
    </source>
</evidence>
<feature type="transmembrane region" description="Helical" evidence="3">
    <location>
        <begin position="526"/>
        <end position="546"/>
    </location>
</feature>
<protein>
    <submittedName>
        <fullName evidence="4">Uncharacterized protein</fullName>
    </submittedName>
</protein>
<feature type="region of interest" description="Disordered" evidence="2">
    <location>
        <begin position="434"/>
        <end position="458"/>
    </location>
</feature>
<reference evidence="4" key="1">
    <citation type="submission" date="2023-10" db="EMBL/GenBank/DDBJ databases">
        <authorList>
            <person name="Chen Y."/>
            <person name="Shah S."/>
            <person name="Dougan E. K."/>
            <person name="Thang M."/>
            <person name="Chan C."/>
        </authorList>
    </citation>
    <scope>NUCLEOTIDE SEQUENCE [LARGE SCALE GENOMIC DNA]</scope>
</reference>
<feature type="transmembrane region" description="Helical" evidence="3">
    <location>
        <begin position="491"/>
        <end position="520"/>
    </location>
</feature>
<dbReference type="EMBL" id="CAUYUJ010006991">
    <property type="protein sequence ID" value="CAK0819260.1"/>
    <property type="molecule type" value="Genomic_DNA"/>
</dbReference>
<keyword evidence="3" id="KW-0472">Membrane</keyword>
<keyword evidence="3" id="KW-0812">Transmembrane</keyword>
<feature type="transmembrane region" description="Helical" evidence="3">
    <location>
        <begin position="567"/>
        <end position="586"/>
    </location>
</feature>
<keyword evidence="3" id="KW-1133">Transmembrane helix</keyword>
<accession>A0ABN9RM77</accession>
<evidence type="ECO:0000256" key="3">
    <source>
        <dbReference type="SAM" id="Phobius"/>
    </source>
</evidence>
<name>A0ABN9RM77_9DINO</name>
<evidence type="ECO:0000256" key="2">
    <source>
        <dbReference type="SAM" id="MobiDB-lite"/>
    </source>
</evidence>
<dbReference type="Gene3D" id="2.60.120.460">
    <property type="entry name" value="YjbQ-like"/>
    <property type="match status" value="1"/>
</dbReference>
<evidence type="ECO:0000313" key="4">
    <source>
        <dbReference type="EMBL" id="CAK0819260.1"/>
    </source>
</evidence>
<keyword evidence="5" id="KW-1185">Reference proteome</keyword>
<organism evidence="4 5">
    <name type="scientific">Prorocentrum cordatum</name>
    <dbReference type="NCBI Taxonomy" id="2364126"/>
    <lineage>
        <taxon>Eukaryota</taxon>
        <taxon>Sar</taxon>
        <taxon>Alveolata</taxon>
        <taxon>Dinophyceae</taxon>
        <taxon>Prorocentrales</taxon>
        <taxon>Prorocentraceae</taxon>
        <taxon>Prorocentrum</taxon>
    </lineage>
</organism>
<sequence length="705" mass="74475">MRAVVPESWNDEFFQHTHEGPDDMPGHVKSTLLGCGVAVPVAGGSPALGGQQRIQLNEHRDVGGWGCGHSRRVQVTELPGGERRSLEVLMRGELEDVTGAVRQAVREALPAAGGGPGLAHLFAPDALAGVVVGDGGAARGLALALGELTADAGARAAIAKSSGGALRSPAICGGEQDTDRATLPLENGPMVPVDACGELMLAGGQAVWLYDAARGGLGAEAEEGTPAARRLVVTVHGAGAATRNRHKANSNNEATFQLDNSRLRCGVGASVLRAGAVAKDDCVALSSGDEALDCLHPPTRPTAELLETNKGCVAEINSDDDGDDDMVSVDSEEGMVDDISLSSGSQGASSDVEEVEQTVFAVPGVSVSLDRVRQAFVYRCLATLFMQRGPTWAKSKIDNFFQDVFYRRGVLTPEQQGQVEAWQSRIKTLQKLGEREGPHAELQRPEEKQNGESVFSFPGGETGRPVGEGAALSKAVARGHLRMEYSIKAALAVYLLQGVYSVNLVLCFVVGIALGVVVAFSDEESAALRGLLFSIGLVVIVTAIVMSASRVCAPCCREGLEEAGPCCPCNCFLHLVTPLYVYAMVYMMTVSFEEVTPMLHLRLLRLIPPGLYLASVVCAIVKLCFMKQLCCLDLLPKIDSPTTPLAEDAPVILGQPVSDGPPECPTQRASVCHAQPGEGCQAKMRAACDLAIEIMRLNPNQCWHP</sequence>
<gene>
    <name evidence="4" type="ORF">PCOR1329_LOCUS21287</name>
</gene>
<comment type="caution">
    <text evidence="4">The sequence shown here is derived from an EMBL/GenBank/DDBJ whole genome shotgun (WGS) entry which is preliminary data.</text>
</comment>
<dbReference type="Proteomes" id="UP001189429">
    <property type="component" value="Unassembled WGS sequence"/>
</dbReference>
<feature type="transmembrane region" description="Helical" evidence="3">
    <location>
        <begin position="606"/>
        <end position="625"/>
    </location>
</feature>
<dbReference type="InterPro" id="IPR035917">
    <property type="entry name" value="YjbQ-like_sf"/>
</dbReference>
<dbReference type="SUPFAM" id="SSF111038">
    <property type="entry name" value="YjbQ-like"/>
    <property type="match status" value="1"/>
</dbReference>
<dbReference type="Pfam" id="PF01894">
    <property type="entry name" value="YjbQ"/>
    <property type="match status" value="1"/>
</dbReference>
<feature type="compositionally biased region" description="Basic and acidic residues" evidence="2">
    <location>
        <begin position="434"/>
        <end position="450"/>
    </location>
</feature>
<dbReference type="InterPro" id="IPR001602">
    <property type="entry name" value="UPF0047_YjbQ-like"/>
</dbReference>
<proteinExistence type="inferred from homology"/>
<evidence type="ECO:0000313" key="5">
    <source>
        <dbReference type="Proteomes" id="UP001189429"/>
    </source>
</evidence>
<dbReference type="PANTHER" id="PTHR30615:SF8">
    <property type="entry name" value="UPF0047 PROTEIN C4A8.02C"/>
    <property type="match status" value="1"/>
</dbReference>
<comment type="similarity">
    <text evidence="1">Belongs to the UPF0047 family.</text>
</comment>